<proteinExistence type="predicted"/>
<organism evidence="1 2">
    <name type="scientific">Lecanicillium saksenae</name>
    <dbReference type="NCBI Taxonomy" id="468837"/>
    <lineage>
        <taxon>Eukaryota</taxon>
        <taxon>Fungi</taxon>
        <taxon>Dikarya</taxon>
        <taxon>Ascomycota</taxon>
        <taxon>Pezizomycotina</taxon>
        <taxon>Sordariomycetes</taxon>
        <taxon>Hypocreomycetidae</taxon>
        <taxon>Hypocreales</taxon>
        <taxon>Cordycipitaceae</taxon>
        <taxon>Lecanicillium</taxon>
    </lineage>
</organism>
<sequence length="180" mass="19748">MVIVIRRATVNDAADIARIHVQSWQETYRGMMPQSFLDALDIGQRTKNWTAELQNPNSVPSFVALVDGQMYGIAGGGAQRPPRDGDVNAAAVGHYDSEIYRLYVLNEAKGKGLGRKLMRAMADSLTANGMTRPMLWVAAANPTRAFYEHLGGKEFARKTEVVGGAELEEIGYGWEDMSAI</sequence>
<dbReference type="Proteomes" id="UP001148737">
    <property type="component" value="Unassembled WGS sequence"/>
</dbReference>
<accession>A0ACC1R3Y4</accession>
<evidence type="ECO:0000313" key="2">
    <source>
        <dbReference type="Proteomes" id="UP001148737"/>
    </source>
</evidence>
<dbReference type="EMBL" id="JANAKD010000108">
    <property type="protein sequence ID" value="KAJ3497489.1"/>
    <property type="molecule type" value="Genomic_DNA"/>
</dbReference>
<evidence type="ECO:0000313" key="1">
    <source>
        <dbReference type="EMBL" id="KAJ3497489.1"/>
    </source>
</evidence>
<protein>
    <submittedName>
        <fullName evidence="1">Uncharacterized protein</fullName>
    </submittedName>
</protein>
<name>A0ACC1R3Y4_9HYPO</name>
<keyword evidence="2" id="KW-1185">Reference proteome</keyword>
<gene>
    <name evidence="1" type="ORF">NLG97_g1859</name>
</gene>
<comment type="caution">
    <text evidence="1">The sequence shown here is derived from an EMBL/GenBank/DDBJ whole genome shotgun (WGS) entry which is preliminary data.</text>
</comment>
<reference evidence="1" key="1">
    <citation type="submission" date="2022-07" db="EMBL/GenBank/DDBJ databases">
        <title>Genome Sequence of Lecanicillium saksenae.</title>
        <authorList>
            <person name="Buettner E."/>
        </authorList>
    </citation>
    <scope>NUCLEOTIDE SEQUENCE</scope>
    <source>
        <strain evidence="1">VT-O1</strain>
    </source>
</reference>